<organism evidence="5 6">
    <name type="scientific">Paramecium sonneborni</name>
    <dbReference type="NCBI Taxonomy" id="65129"/>
    <lineage>
        <taxon>Eukaryota</taxon>
        <taxon>Sar</taxon>
        <taxon>Alveolata</taxon>
        <taxon>Ciliophora</taxon>
        <taxon>Intramacronucleata</taxon>
        <taxon>Oligohymenophorea</taxon>
        <taxon>Peniculida</taxon>
        <taxon>Parameciidae</taxon>
        <taxon>Paramecium</taxon>
    </lineage>
</organism>
<keyword evidence="1" id="KW-0732">Signal</keyword>
<evidence type="ECO:0000256" key="2">
    <source>
        <dbReference type="ARBA" id="ARBA00022737"/>
    </source>
</evidence>
<proteinExistence type="predicted"/>
<gene>
    <name evidence="5" type="ORF">PSON_ATCC_30995.1.T1250177</name>
</gene>
<dbReference type="Proteomes" id="UP000692954">
    <property type="component" value="Unassembled WGS sequence"/>
</dbReference>
<protein>
    <submittedName>
        <fullName evidence="5">Uncharacterized protein</fullName>
    </submittedName>
</protein>
<dbReference type="AlphaFoldDB" id="A0A8S1R198"/>
<keyword evidence="4" id="KW-0472">Membrane</keyword>
<dbReference type="EMBL" id="CAJJDN010000125">
    <property type="protein sequence ID" value="CAD8120360.1"/>
    <property type="molecule type" value="Genomic_DNA"/>
</dbReference>
<dbReference type="InterPro" id="IPR006212">
    <property type="entry name" value="Furin_repeat"/>
</dbReference>
<keyword evidence="6" id="KW-1185">Reference proteome</keyword>
<keyword evidence="4" id="KW-0812">Transmembrane</keyword>
<dbReference type="NCBIfam" id="TIGR02232">
    <property type="entry name" value="myxo_disulf_rpt"/>
    <property type="match status" value="4"/>
</dbReference>
<feature type="transmembrane region" description="Helical" evidence="4">
    <location>
        <begin position="930"/>
        <end position="951"/>
    </location>
</feature>
<dbReference type="CDD" id="cd00064">
    <property type="entry name" value="FU"/>
    <property type="match status" value="1"/>
</dbReference>
<feature type="transmembrane region" description="Helical" evidence="4">
    <location>
        <begin position="1037"/>
        <end position="1058"/>
    </location>
</feature>
<reference evidence="5" key="1">
    <citation type="submission" date="2021-01" db="EMBL/GenBank/DDBJ databases">
        <authorList>
            <consortium name="Genoscope - CEA"/>
            <person name="William W."/>
        </authorList>
    </citation>
    <scope>NUCLEOTIDE SEQUENCE</scope>
</reference>
<dbReference type="PANTHER" id="PTHR38934:SF6">
    <property type="entry name" value="CHROMOSOME UNDETERMINED SCAFFOLD_176, WHOLE GENOME SHOTGUN SEQUENCE"/>
    <property type="match status" value="1"/>
</dbReference>
<accession>A0A8S1R198</accession>
<name>A0A8S1R198_9CILI</name>
<evidence type="ECO:0000256" key="4">
    <source>
        <dbReference type="SAM" id="Phobius"/>
    </source>
</evidence>
<dbReference type="OrthoDB" id="298320at2759"/>
<evidence type="ECO:0000256" key="3">
    <source>
        <dbReference type="ARBA" id="ARBA00023157"/>
    </source>
</evidence>
<feature type="transmembrane region" description="Helical" evidence="4">
    <location>
        <begin position="1084"/>
        <end position="1114"/>
    </location>
</feature>
<dbReference type="PANTHER" id="PTHR38934">
    <property type="entry name" value="HYPHALLY REGULATED CELL WALL PROTEIN 1"/>
    <property type="match status" value="1"/>
</dbReference>
<evidence type="ECO:0000313" key="6">
    <source>
        <dbReference type="Proteomes" id="UP000692954"/>
    </source>
</evidence>
<keyword evidence="3" id="KW-1015">Disulfide bond</keyword>
<dbReference type="InterPro" id="IPR011936">
    <property type="entry name" value="Myxo_disulph_rpt"/>
</dbReference>
<keyword evidence="4" id="KW-1133">Transmembrane helix</keyword>
<sequence length="1211" mass="141022">MLILFLFCNSNSNILYQNFNSHTQINDWGLNQHQCTCNCLATISVCNAQSILKINQCDQAYEYNILIYKTFELNPHYEISLFFKFWRIDEWNNYQFYVYVDYQIIHQATYFNNQGTNNLCEDDLINDETYLLSKTLEHSSPTVTIVIVSQKGTWGISDFELQIEECPPGCNFCNNKKCFDYKLIIAQFVQKTISTVSILEGWSYNNLVQTSASFCIDFFFHYVSGTHLVKEISLNRHSNISFQIKIIIRNSSPTEINVKIDENVVYTTQYNEGWIKFPAGLCQYISLKSILIMDYIHSSSSVKIKVQGNNNVQLIGIRDFQLFINENSNEKEICMDKNINAFDGCFAFNYDCVEGCKNCIKGVCLDCLIGWEYKINEQYCYPICGDQIITQLEECDDGNTIPYDGCHQCFYSCPLFCLQCIFGQCFQCDSQYQLSLNKKQCLSIYNDDIMTPYKLQNDILFEEYYNQNQNCQIECQLCIYNQCILCLEGWILRDNKCYQQCGDGMVALSSIEQCDDGNQIENDGCFQCQFQCIPNCFSCINNNNCFICNDYFQLENNLCQPICGDGVIINGFEECDDGNNYPLDGCYQCKFQCSDHCILCEKENYCSQCDNLTILDNITMQCIQLNREEQTLNQEIKIQTDINNQNQISDLIHLCGDGTINSQNEQCDDGNTISLDGCSNQCEIEKDWSCLNQLKHSQCFINTSFTLTLLKNKNQIQYVQLSFTNKVRLKESTQSFLDNLRYFIYDIPSKLYYIKVKEVISIDQFILNYPIYEFEIRFYESQINQPILKVSINASLLDYNNFQLENNEKSLNLQIPNILTEFQMATAIKLYTFSFWMMIGLGSGSFLLLIFGDIASFTEILDILQYQSYLKYINVNFPDNVLIYFESSEIVTIAPILNTLKVTPVFDKLIGENHIDSVNKLYEYNLNADLLINIYGQIIQIIICLIIYFLITYLSKYIQNCFSPSCLSTRQNCNNKFIEWIIIKSFFFFEKLKQFGSSLNFKETLLQIFYANSWDLIFKVFNYLVSKKNYEIRIRTIISNILSIVWLIIVVIILISNFQRQKSMMKLKELRYQQHEVIILLKKLIFLIVLICIQSEPIFQCVMLSTLILCYIGLIKIIKFTSVVDVIFIIWLQAPVMIFTLISLAYCHEFQRYITTDVYFQLGFIQISILIFGLFGPLIKCGILCYHNAKKLFPKKKQIEKAQEIKIFTQP</sequence>
<keyword evidence="2" id="KW-0677">Repeat</keyword>
<comment type="caution">
    <text evidence="5">The sequence shown here is derived from an EMBL/GenBank/DDBJ whole genome shotgun (WGS) entry which is preliminary data.</text>
</comment>
<feature type="transmembrane region" description="Helical" evidence="4">
    <location>
        <begin position="1126"/>
        <end position="1146"/>
    </location>
</feature>
<dbReference type="Pfam" id="PF13948">
    <property type="entry name" value="DUF4215"/>
    <property type="match status" value="4"/>
</dbReference>
<evidence type="ECO:0000313" key="5">
    <source>
        <dbReference type="EMBL" id="CAD8120360.1"/>
    </source>
</evidence>
<feature type="transmembrane region" description="Helical" evidence="4">
    <location>
        <begin position="830"/>
        <end position="851"/>
    </location>
</feature>
<evidence type="ECO:0000256" key="1">
    <source>
        <dbReference type="ARBA" id="ARBA00022729"/>
    </source>
</evidence>
<feature type="transmembrane region" description="Helical" evidence="4">
    <location>
        <begin position="1158"/>
        <end position="1186"/>
    </location>
</feature>